<protein>
    <recommendedName>
        <fullName evidence="3">Alpha/beta hydrolase family protein</fullName>
    </recommendedName>
</protein>
<dbReference type="RefSeq" id="WP_143986675.1">
    <property type="nucleotide sequence ID" value="NZ_CP041692.1"/>
</dbReference>
<dbReference type="AlphaFoldDB" id="A0A516PZW2"/>
<proteinExistence type="predicted"/>
<accession>A0A516PZW2</accession>
<evidence type="ECO:0000313" key="2">
    <source>
        <dbReference type="Proteomes" id="UP000319263"/>
    </source>
</evidence>
<organism evidence="1 2">
    <name type="scientific">Microlunatus elymi</name>
    <dbReference type="NCBI Taxonomy" id="2596828"/>
    <lineage>
        <taxon>Bacteria</taxon>
        <taxon>Bacillati</taxon>
        <taxon>Actinomycetota</taxon>
        <taxon>Actinomycetes</taxon>
        <taxon>Propionibacteriales</taxon>
        <taxon>Propionibacteriaceae</taxon>
        <taxon>Microlunatus</taxon>
    </lineage>
</organism>
<sequence>MSFSVQVVDGAPDRQAILLPGGGYTVAGPVLWYPGTALDYLGWTCQLVAWPDDMTPGQVPEIASELINRLRTDHPTAQILIIGKSLGTLAMPVAVESTLPGIWLTPVLKEPRVGRLAEQLGPEHLLVGGTADPYWDRTIANRTGAQTLQIEDADHSLQIPGDLDRTMVAITALAHRVDTFARSL</sequence>
<name>A0A516PZW2_9ACTN</name>
<dbReference type="EMBL" id="CP041692">
    <property type="protein sequence ID" value="QDP96713.1"/>
    <property type="molecule type" value="Genomic_DNA"/>
</dbReference>
<dbReference type="InterPro" id="IPR029058">
    <property type="entry name" value="AB_hydrolase_fold"/>
</dbReference>
<evidence type="ECO:0008006" key="3">
    <source>
        <dbReference type="Google" id="ProtNLM"/>
    </source>
</evidence>
<keyword evidence="2" id="KW-1185">Reference proteome</keyword>
<dbReference type="Proteomes" id="UP000319263">
    <property type="component" value="Chromosome"/>
</dbReference>
<dbReference type="KEGG" id="mik:FOE78_13050"/>
<dbReference type="SUPFAM" id="SSF53474">
    <property type="entry name" value="alpha/beta-Hydrolases"/>
    <property type="match status" value="1"/>
</dbReference>
<gene>
    <name evidence="1" type="ORF">FOE78_13050</name>
</gene>
<dbReference type="OrthoDB" id="70765at2"/>
<reference evidence="1 2" key="1">
    <citation type="submission" date="2019-07" db="EMBL/GenBank/DDBJ databases">
        <title>Microlunatus dokdonensis sp. nov. isolated from the rhizospheric soil of the wild plant Elymus tsukushiensis.</title>
        <authorList>
            <person name="Ghim S.-Y."/>
            <person name="Hwang Y.-J."/>
            <person name="Son J.-S."/>
            <person name="Shin J.-H."/>
        </authorList>
    </citation>
    <scope>NUCLEOTIDE SEQUENCE [LARGE SCALE GENOMIC DNA]</scope>
    <source>
        <strain evidence="1 2">KUDC0627</strain>
    </source>
</reference>
<evidence type="ECO:0000313" key="1">
    <source>
        <dbReference type="EMBL" id="QDP96713.1"/>
    </source>
</evidence>